<evidence type="ECO:0000256" key="7">
    <source>
        <dbReference type="ARBA" id="ARBA00022692"/>
    </source>
</evidence>
<dbReference type="Gene3D" id="3.40.50.300">
    <property type="entry name" value="P-loop containing nucleotide triphosphate hydrolases"/>
    <property type="match status" value="2"/>
</dbReference>
<dbReference type="SUPFAM" id="SSF90123">
    <property type="entry name" value="ABC transporter transmembrane region"/>
    <property type="match status" value="2"/>
</dbReference>
<feature type="compositionally biased region" description="Basic and acidic residues" evidence="15">
    <location>
        <begin position="760"/>
        <end position="784"/>
    </location>
</feature>
<evidence type="ECO:0000256" key="9">
    <source>
        <dbReference type="ARBA" id="ARBA00022741"/>
    </source>
</evidence>
<comment type="caution">
    <text evidence="19">The sequence shown here is derived from an EMBL/GenBank/DDBJ whole genome shotgun (WGS) entry which is preliminary data.</text>
</comment>
<feature type="domain" description="ABC transmembrane type-1" evidence="18">
    <location>
        <begin position="171"/>
        <end position="450"/>
    </location>
</feature>
<comment type="similarity">
    <text evidence="3">Belongs to the ABC transporter superfamily. ABCC family. Conjugate transporter (TC 3.A.1.208) subfamily.</text>
</comment>
<evidence type="ECO:0000259" key="18">
    <source>
        <dbReference type="PROSITE" id="PS50929"/>
    </source>
</evidence>
<evidence type="ECO:0000256" key="4">
    <source>
        <dbReference type="ARBA" id="ARBA00022448"/>
    </source>
</evidence>
<evidence type="ECO:0000256" key="13">
    <source>
        <dbReference type="ARBA" id="ARBA00024220"/>
    </source>
</evidence>
<dbReference type="SUPFAM" id="SSF52540">
    <property type="entry name" value="P-loop containing nucleoside triphosphate hydrolases"/>
    <property type="match status" value="2"/>
</dbReference>
<evidence type="ECO:0000259" key="17">
    <source>
        <dbReference type="PROSITE" id="PS50893"/>
    </source>
</evidence>
<evidence type="ECO:0000256" key="16">
    <source>
        <dbReference type="SAM" id="Phobius"/>
    </source>
</evidence>
<keyword evidence="12 16" id="KW-0472">Membrane</keyword>
<evidence type="ECO:0000256" key="1">
    <source>
        <dbReference type="ARBA" id="ARBA00004128"/>
    </source>
</evidence>
<keyword evidence="9" id="KW-0547">Nucleotide-binding</keyword>
<dbReference type="InterPro" id="IPR036640">
    <property type="entry name" value="ABC1_TM_sf"/>
</dbReference>
<protein>
    <recommendedName>
        <fullName evidence="13">ABC-type glutathione-S-conjugate transporter</fullName>
        <ecNumber evidence="13">7.6.2.3</ecNumber>
    </recommendedName>
</protein>
<evidence type="ECO:0000256" key="8">
    <source>
        <dbReference type="ARBA" id="ARBA00022737"/>
    </source>
</evidence>
<keyword evidence="20" id="KW-1185">Reference proteome</keyword>
<dbReference type="PROSITE" id="PS50893">
    <property type="entry name" value="ABC_TRANSPORTER_2"/>
    <property type="match status" value="2"/>
</dbReference>
<dbReference type="CDD" id="cd18595">
    <property type="entry name" value="ABC_6TM_MRP1_2_3_6_D1_like"/>
    <property type="match status" value="1"/>
</dbReference>
<feature type="transmembrane region" description="Helical" evidence="16">
    <location>
        <begin position="394"/>
        <end position="416"/>
    </location>
</feature>
<evidence type="ECO:0000256" key="10">
    <source>
        <dbReference type="ARBA" id="ARBA00022840"/>
    </source>
</evidence>
<dbReference type="PROSITE" id="PS00211">
    <property type="entry name" value="ABC_TRANSPORTER_1"/>
    <property type="match status" value="2"/>
</dbReference>
<feature type="transmembrane region" description="Helical" evidence="16">
    <location>
        <begin position="30"/>
        <end position="50"/>
    </location>
</feature>
<dbReference type="Pfam" id="PF00664">
    <property type="entry name" value="ABC_membrane"/>
    <property type="match status" value="2"/>
</dbReference>
<feature type="transmembrane region" description="Helical" evidence="16">
    <location>
        <begin position="168"/>
        <end position="188"/>
    </location>
</feature>
<reference evidence="19" key="1">
    <citation type="submission" date="2022-07" db="EMBL/GenBank/DDBJ databases">
        <authorList>
            <person name="Trinca V."/>
            <person name="Uliana J.V.C."/>
            <person name="Torres T.T."/>
            <person name="Ward R.J."/>
            <person name="Monesi N."/>
        </authorList>
    </citation>
    <scope>NUCLEOTIDE SEQUENCE</scope>
    <source>
        <strain evidence="19">HSMRA1968</strain>
        <tissue evidence="19">Whole embryos</tissue>
    </source>
</reference>
<dbReference type="CDD" id="cd03244">
    <property type="entry name" value="ABCC_MRP_domain2"/>
    <property type="match status" value="1"/>
</dbReference>
<dbReference type="InterPro" id="IPR050173">
    <property type="entry name" value="ABC_transporter_C-like"/>
</dbReference>
<dbReference type="InterPro" id="IPR003439">
    <property type="entry name" value="ABC_transporter-like_ATP-bd"/>
</dbReference>
<feature type="region of interest" description="Disordered" evidence="15">
    <location>
        <begin position="743"/>
        <end position="784"/>
    </location>
</feature>
<comment type="catalytic activity">
    <reaction evidence="14">
        <text>leukotriene C4(in) + ATP + H2O = leukotriene C4(out) + ADP + phosphate + H(+)</text>
        <dbReference type="Rhea" id="RHEA:38963"/>
        <dbReference type="ChEBI" id="CHEBI:15377"/>
        <dbReference type="ChEBI" id="CHEBI:15378"/>
        <dbReference type="ChEBI" id="CHEBI:30616"/>
        <dbReference type="ChEBI" id="CHEBI:43474"/>
        <dbReference type="ChEBI" id="CHEBI:57973"/>
        <dbReference type="ChEBI" id="CHEBI:456216"/>
    </reaction>
    <physiologicalReaction direction="left-to-right" evidence="14">
        <dbReference type="Rhea" id="RHEA:38964"/>
    </physiologicalReaction>
</comment>
<name>A0A9Q0RUW3_9DIPT</name>
<feature type="transmembrane region" description="Helical" evidence="16">
    <location>
        <begin position="208"/>
        <end position="230"/>
    </location>
</feature>
<feature type="transmembrane region" description="Helical" evidence="16">
    <location>
        <begin position="436"/>
        <end position="455"/>
    </location>
</feature>
<feature type="domain" description="ABC transporter" evidence="17">
    <location>
        <begin position="1132"/>
        <end position="1366"/>
    </location>
</feature>
<evidence type="ECO:0000256" key="3">
    <source>
        <dbReference type="ARBA" id="ARBA00009726"/>
    </source>
</evidence>
<dbReference type="FunFam" id="3.40.50.300:FF:000293">
    <property type="entry name" value="ATP binding cassette subfamily C member 1"/>
    <property type="match status" value="1"/>
</dbReference>
<dbReference type="PANTHER" id="PTHR24223:SF443">
    <property type="entry name" value="MULTIDRUG-RESISTANCE LIKE PROTEIN 1, ISOFORM I"/>
    <property type="match status" value="1"/>
</dbReference>
<dbReference type="GO" id="GO:0000323">
    <property type="term" value="C:lytic vacuole"/>
    <property type="evidence" value="ECO:0007669"/>
    <property type="project" value="UniProtKB-ARBA"/>
</dbReference>
<dbReference type="GO" id="GO:0005524">
    <property type="term" value="F:ATP binding"/>
    <property type="evidence" value="ECO:0007669"/>
    <property type="project" value="UniProtKB-KW"/>
</dbReference>
<feature type="domain" description="ABC transporter" evidence="17">
    <location>
        <begin position="481"/>
        <end position="705"/>
    </location>
</feature>
<dbReference type="OrthoDB" id="6500128at2759"/>
<dbReference type="NCBIfam" id="TIGR00957">
    <property type="entry name" value="MRP_assoc_pro"/>
    <property type="match status" value="1"/>
</dbReference>
<feature type="transmembrane region" description="Helical" evidence="16">
    <location>
        <begin position="1040"/>
        <end position="1061"/>
    </location>
</feature>
<dbReference type="SMART" id="SM00382">
    <property type="entry name" value="AAA"/>
    <property type="match status" value="2"/>
</dbReference>
<dbReference type="InterPro" id="IPR003593">
    <property type="entry name" value="AAA+_ATPase"/>
</dbReference>
<dbReference type="InterPro" id="IPR027417">
    <property type="entry name" value="P-loop_NTPase"/>
</dbReference>
<feature type="transmembrane region" description="Helical" evidence="16">
    <location>
        <begin position="309"/>
        <end position="329"/>
    </location>
</feature>
<dbReference type="FunFam" id="1.20.1560.10:FF:000001">
    <property type="entry name" value="ATP-binding cassette subfamily C member 1"/>
    <property type="match status" value="1"/>
</dbReference>
<evidence type="ECO:0000256" key="12">
    <source>
        <dbReference type="ARBA" id="ARBA00023136"/>
    </source>
</evidence>
<evidence type="ECO:0000256" key="2">
    <source>
        <dbReference type="ARBA" id="ARBA00004651"/>
    </source>
</evidence>
<accession>A0A9Q0RUW3</accession>
<dbReference type="FunFam" id="3.40.50.300:FF:000074">
    <property type="entry name" value="Multidrug resistance-associated protein 5 isoform 1"/>
    <property type="match status" value="1"/>
</dbReference>
<evidence type="ECO:0000313" key="19">
    <source>
        <dbReference type="EMBL" id="KAJ6635065.1"/>
    </source>
</evidence>
<sequence length="1386" mass="154942">MLVVFAIPQLRSEIENYDSENLTTWTEFQFINYIIYFSLITIMLLLNCFADKEPRTSTFVVTKVNKPSPEQRSSFINQILFQWFTYITWIGYRRPLTEKDIFDINPENTARELIPPFDKYFAQSLEKGRREQLKQKKKVKSEDVTTKSLKITHGSVVPAIIKAYGLPFLHAGFLQLIIMALLFAQPFLLDELISFTIDAETAPLWQGLLLTFGLFFVTFFSAIINGQYFYRTALTGIRIKTGLICAIYRKALRISIGTKKDTTVGEIVNLMSVDAQRFNDMINYFHDVWSGPVIMGIAIWLLYRLLGVAVFAGLGVMILMIPVSGVLYSHLEKLQVGQMTVKDERVKTMNEILTGMKVLKLYAWEPSFEKLVASTRGKEMNILKKIAILNAGSYFSWTLTPFLVSIVSYVTFVLLGEKLTPNVAFVSVTLFNILQFPMGVFPMMIAYVIQVAVSLKRINKFMNSEEINPHNVTNDPSENALSVESGNFTWGGESTTLKNINIKIKKEKLVALVGPVGCGKTSLLSALLGEMEKIDGTVNVDGRIAYVPQQAWIQNATLQDNILFGRPLNEEFYKKVIHACALTADLEMLPGGDQTEIGEKGINLSGGQKQRVALARAVYSEADIYLLDDPLSAVDSHVGKHIFNNVFDENTGLLRGKSRLLVTHAVVYLPKVSEIFVMVNGEVTESGSYRELLAQRGAFAEFLTQHLQEIEDDEDLKAIQSGIEDKDIKLMLERSISTISNQLSDKSSMNGSIKRRRSRKVTEKSEKENEEKGKESDKEKQDKSKLIDVEEAASGSVGIAVYIRYFKSIGVLLCVAAIVSNALNQAASVYANIWLSEWSTDPRASLPDDFTWRNIYIGVYAGLGGAQGVTVLITSMIFGIGCLRAARDLHKRLLHNVMRLAMSFFDTTPSGRILNRFSTDVNVIDNVLPMTIQFWVMMAFNVLAILAVISYSTPWFLVVVIPIAAIYFLIQVFFVATSRQLKRIESITLSPIYNHFSETITGQSLIRAYGEVNRFISESQAKVDHNQTMTYPSIIAARWLAIRLEIVGAVVVLFACLFAVLARDTINPATVGLSISYALQISQTLSFLVSMTAEVETNIVAIERVNEYTNRQQEAPWKTVPVDPTWPQKGVVKFENFQVRYREGLDLVLKGINFSVNSQEKVGIVGRTGAGKSSLTLSLFRIIEAAEGKIIIDDINIAEIGLHSLRSQLTIIPQDPVLFSGSLRMNIDPFKSYTDDAIWIALEHSHLKTFVKGLSEGLDYTIAESGENLSVGQRQLVCLARALLRKTKVLILDEATAAIDIETDELIQKTIRTQFSDCTILTIAHRLNTIMDSDRVLVLDQGQIAEYDTPKALLENKDSIFCGMAKDAGITSVASATILEEDDTHI</sequence>
<keyword evidence="5" id="KW-1003">Cell membrane</keyword>
<dbReference type="CDD" id="cd18603">
    <property type="entry name" value="ABC_6TM_MRP1_2_3_6_D2_like"/>
    <property type="match status" value="1"/>
</dbReference>
<feature type="transmembrane region" description="Helical" evidence="16">
    <location>
        <begin position="284"/>
        <end position="303"/>
    </location>
</feature>
<feature type="domain" description="ABC transmembrane type-1" evidence="18">
    <location>
        <begin position="815"/>
        <end position="1097"/>
    </location>
</feature>
<organism evidence="19 20">
    <name type="scientific">Pseudolycoriella hygida</name>
    <dbReference type="NCBI Taxonomy" id="35572"/>
    <lineage>
        <taxon>Eukaryota</taxon>
        <taxon>Metazoa</taxon>
        <taxon>Ecdysozoa</taxon>
        <taxon>Arthropoda</taxon>
        <taxon>Hexapoda</taxon>
        <taxon>Insecta</taxon>
        <taxon>Pterygota</taxon>
        <taxon>Neoptera</taxon>
        <taxon>Endopterygota</taxon>
        <taxon>Diptera</taxon>
        <taxon>Nematocera</taxon>
        <taxon>Sciaroidea</taxon>
        <taxon>Sciaridae</taxon>
        <taxon>Pseudolycoriella</taxon>
    </lineage>
</organism>
<feature type="transmembrane region" description="Helical" evidence="16">
    <location>
        <begin position="932"/>
        <end position="949"/>
    </location>
</feature>
<evidence type="ECO:0000256" key="6">
    <source>
        <dbReference type="ARBA" id="ARBA00022554"/>
    </source>
</evidence>
<feature type="transmembrane region" description="Helical" evidence="16">
    <location>
        <begin position="855"/>
        <end position="883"/>
    </location>
</feature>
<feature type="transmembrane region" description="Helical" evidence="16">
    <location>
        <begin position="809"/>
        <end position="835"/>
    </location>
</feature>
<dbReference type="GO" id="GO:0015431">
    <property type="term" value="F:ABC-type glutathione S-conjugate transporter activity"/>
    <property type="evidence" value="ECO:0007669"/>
    <property type="project" value="UniProtKB-EC"/>
</dbReference>
<keyword evidence="8" id="KW-0677">Repeat</keyword>
<dbReference type="PANTHER" id="PTHR24223">
    <property type="entry name" value="ATP-BINDING CASSETTE SUB-FAMILY C"/>
    <property type="match status" value="1"/>
</dbReference>
<comment type="subcellular location">
    <subcellularLocation>
        <location evidence="2">Cell membrane</location>
        <topology evidence="2">Multi-pass membrane protein</topology>
    </subcellularLocation>
    <subcellularLocation>
        <location evidence="1">Vacuole membrane</location>
        <topology evidence="1">Multi-pass membrane protein</topology>
    </subcellularLocation>
</comment>
<gene>
    <name evidence="19" type="primary">ABCC1_3</name>
    <name evidence="19" type="ORF">Bhyg_13648</name>
</gene>
<dbReference type="InterPro" id="IPR005292">
    <property type="entry name" value="MRP"/>
</dbReference>
<dbReference type="PROSITE" id="PS50929">
    <property type="entry name" value="ABC_TM1F"/>
    <property type="match status" value="2"/>
</dbReference>
<evidence type="ECO:0000256" key="14">
    <source>
        <dbReference type="ARBA" id="ARBA00047523"/>
    </source>
</evidence>
<dbReference type="InterPro" id="IPR017871">
    <property type="entry name" value="ABC_transporter-like_CS"/>
</dbReference>
<evidence type="ECO:0000313" key="20">
    <source>
        <dbReference type="Proteomes" id="UP001151699"/>
    </source>
</evidence>
<dbReference type="CDD" id="cd03250">
    <property type="entry name" value="ABCC_MRP_domain1"/>
    <property type="match status" value="1"/>
</dbReference>
<feature type="transmembrane region" description="Helical" evidence="16">
    <location>
        <begin position="955"/>
        <end position="976"/>
    </location>
</feature>
<keyword evidence="11 16" id="KW-1133">Transmembrane helix</keyword>
<dbReference type="FunFam" id="1.20.1560.10:FF:000020">
    <property type="entry name" value="ABC metal ion transporter"/>
    <property type="match status" value="1"/>
</dbReference>
<dbReference type="Proteomes" id="UP001151699">
    <property type="component" value="Chromosome C"/>
</dbReference>
<proteinExistence type="inferred from homology"/>
<dbReference type="EMBL" id="WJQU01000004">
    <property type="protein sequence ID" value="KAJ6635065.1"/>
    <property type="molecule type" value="Genomic_DNA"/>
</dbReference>
<dbReference type="Pfam" id="PF00005">
    <property type="entry name" value="ABC_tran"/>
    <property type="match status" value="2"/>
</dbReference>
<keyword evidence="4" id="KW-0813">Transport</keyword>
<dbReference type="InterPro" id="IPR011527">
    <property type="entry name" value="ABC1_TM_dom"/>
</dbReference>
<dbReference type="Gene3D" id="1.20.1560.10">
    <property type="entry name" value="ABC transporter type 1, transmembrane domain"/>
    <property type="match status" value="2"/>
</dbReference>
<dbReference type="EC" id="7.6.2.3" evidence="13"/>
<evidence type="ECO:0000256" key="15">
    <source>
        <dbReference type="SAM" id="MobiDB-lite"/>
    </source>
</evidence>
<dbReference type="GO" id="GO:0016887">
    <property type="term" value="F:ATP hydrolysis activity"/>
    <property type="evidence" value="ECO:0007669"/>
    <property type="project" value="InterPro"/>
</dbReference>
<keyword evidence="6" id="KW-0926">Vacuole</keyword>
<dbReference type="GO" id="GO:0005886">
    <property type="term" value="C:plasma membrane"/>
    <property type="evidence" value="ECO:0007669"/>
    <property type="project" value="UniProtKB-SubCell"/>
</dbReference>
<keyword evidence="7 16" id="KW-0812">Transmembrane</keyword>
<keyword evidence="10" id="KW-0067">ATP-binding</keyword>
<evidence type="ECO:0000256" key="5">
    <source>
        <dbReference type="ARBA" id="ARBA00022475"/>
    </source>
</evidence>
<dbReference type="GO" id="GO:0005774">
    <property type="term" value="C:vacuolar membrane"/>
    <property type="evidence" value="ECO:0007669"/>
    <property type="project" value="UniProtKB-SubCell"/>
</dbReference>
<evidence type="ECO:0000256" key="11">
    <source>
        <dbReference type="ARBA" id="ARBA00022989"/>
    </source>
</evidence>